<dbReference type="Proteomes" id="UP000325161">
    <property type="component" value="Chromosome"/>
</dbReference>
<dbReference type="KEGG" id="pacr:FXN63_23020"/>
<reference evidence="2 3" key="1">
    <citation type="submission" date="2019-08" db="EMBL/GenBank/DDBJ databases">
        <title>Amphibian skin-associated Pigmentiphaga: genome sequence and occurrence across geography and hosts.</title>
        <authorList>
            <person name="Bletz M.C."/>
            <person name="Bunk B."/>
            <person name="Sproeer C."/>
            <person name="Biwer P."/>
            <person name="Reiter S."/>
            <person name="Rabemananjara F.C.E."/>
            <person name="Schulz S."/>
            <person name="Overmann J."/>
            <person name="Vences M."/>
        </authorList>
    </citation>
    <scope>NUCLEOTIDE SEQUENCE [LARGE SCALE GENOMIC DNA]</scope>
    <source>
        <strain evidence="2 3">Mada1488</strain>
    </source>
</reference>
<feature type="region of interest" description="Disordered" evidence="1">
    <location>
        <begin position="226"/>
        <end position="261"/>
    </location>
</feature>
<protein>
    <submittedName>
        <fullName evidence="2">Uncharacterized protein</fullName>
    </submittedName>
</protein>
<keyword evidence="3" id="KW-1185">Reference proteome</keyword>
<dbReference type="AlphaFoldDB" id="A0A5C0B273"/>
<dbReference type="OrthoDB" id="8749423at2"/>
<dbReference type="EMBL" id="CP043046">
    <property type="protein sequence ID" value="QEI08385.1"/>
    <property type="molecule type" value="Genomic_DNA"/>
</dbReference>
<proteinExistence type="predicted"/>
<evidence type="ECO:0000313" key="3">
    <source>
        <dbReference type="Proteomes" id="UP000325161"/>
    </source>
</evidence>
<accession>A0A5C0B273</accession>
<evidence type="ECO:0000313" key="2">
    <source>
        <dbReference type="EMBL" id="QEI08385.1"/>
    </source>
</evidence>
<name>A0A5C0B273_9BURK</name>
<evidence type="ECO:0000256" key="1">
    <source>
        <dbReference type="SAM" id="MobiDB-lite"/>
    </source>
</evidence>
<dbReference type="RefSeq" id="WP_148817856.1">
    <property type="nucleotide sequence ID" value="NZ_CP043046.1"/>
</dbReference>
<gene>
    <name evidence="2" type="ORF">FXN63_23020</name>
</gene>
<organism evidence="2 3">
    <name type="scientific">Pigmentiphaga aceris</name>
    <dbReference type="NCBI Taxonomy" id="1940612"/>
    <lineage>
        <taxon>Bacteria</taxon>
        <taxon>Pseudomonadati</taxon>
        <taxon>Pseudomonadota</taxon>
        <taxon>Betaproteobacteria</taxon>
        <taxon>Burkholderiales</taxon>
        <taxon>Alcaligenaceae</taxon>
        <taxon>Pigmentiphaga</taxon>
    </lineage>
</organism>
<sequence>MLLTLQPSPVGKGQVDFFPGEGVSRNTLARLGDCLIARVKSATAGILVTEYRSASATSLVDLRLDRIDTSANIVRDASTTNAAQARPAVAGPQPEKLVLSGSVQGRGAVMAASNANDWLGNPEGQHALEGFAITWADQPSGVELIYTGRTRDLGQLPATRSGSYLGTRNQQQPIYSISFILAGPRADEYELSGQVAFSGQPPQALQPGLALAGPTGREPLIALRPRIVAKPSPHAARSPGLAAQSDRLATQPPAWSRQANT</sequence>